<evidence type="ECO:0000313" key="2">
    <source>
        <dbReference type="Proteomes" id="UP000192247"/>
    </source>
</evidence>
<keyword evidence="2" id="KW-1185">Reference proteome</keyword>
<reference evidence="1 2" key="1">
    <citation type="journal article" date="2017" name="Gigascience">
        <title>Draft genome of the honey bee ectoparasitic mite, Tropilaelaps mercedesae, is shaped by the parasitic life history.</title>
        <authorList>
            <person name="Dong X."/>
            <person name="Armstrong S.D."/>
            <person name="Xia D."/>
            <person name="Makepeace B.L."/>
            <person name="Darby A.C."/>
            <person name="Kadowaki T."/>
        </authorList>
    </citation>
    <scope>NUCLEOTIDE SEQUENCE [LARGE SCALE GENOMIC DNA]</scope>
    <source>
        <strain evidence="1">Wuxi-XJTLU</strain>
    </source>
</reference>
<dbReference type="InParanoid" id="A0A1V9Y031"/>
<feature type="non-terminal residue" evidence="1">
    <location>
        <position position="92"/>
    </location>
</feature>
<evidence type="ECO:0000313" key="1">
    <source>
        <dbReference type="EMBL" id="OQR79053.1"/>
    </source>
</evidence>
<dbReference type="EMBL" id="MNPL01001544">
    <property type="protein sequence ID" value="OQR79053.1"/>
    <property type="molecule type" value="Genomic_DNA"/>
</dbReference>
<sequence length="92" mass="10684">MDPSDKNNVVSFSQITEAELQLFSLHESYRELSLKHARALNLIDELRGYHVYGEPIPLSLQKKIGLLDDLWPKRQPVKLNNKLKQLLDKEDT</sequence>
<comment type="caution">
    <text evidence="1">The sequence shown here is derived from an EMBL/GenBank/DDBJ whole genome shotgun (WGS) entry which is preliminary data.</text>
</comment>
<organism evidence="1 2">
    <name type="scientific">Tropilaelaps mercedesae</name>
    <dbReference type="NCBI Taxonomy" id="418985"/>
    <lineage>
        <taxon>Eukaryota</taxon>
        <taxon>Metazoa</taxon>
        <taxon>Ecdysozoa</taxon>
        <taxon>Arthropoda</taxon>
        <taxon>Chelicerata</taxon>
        <taxon>Arachnida</taxon>
        <taxon>Acari</taxon>
        <taxon>Parasitiformes</taxon>
        <taxon>Mesostigmata</taxon>
        <taxon>Gamasina</taxon>
        <taxon>Dermanyssoidea</taxon>
        <taxon>Laelapidae</taxon>
        <taxon>Tropilaelaps</taxon>
    </lineage>
</organism>
<protein>
    <submittedName>
        <fullName evidence="1">Uncharacterized protein</fullName>
    </submittedName>
</protein>
<proteinExistence type="predicted"/>
<accession>A0A1V9Y031</accession>
<dbReference type="Proteomes" id="UP000192247">
    <property type="component" value="Unassembled WGS sequence"/>
</dbReference>
<dbReference type="AlphaFoldDB" id="A0A1V9Y031"/>
<name>A0A1V9Y031_9ACAR</name>
<gene>
    <name evidence="1" type="ORF">BIW11_05999</name>
</gene>